<dbReference type="InterPro" id="IPR002314">
    <property type="entry name" value="aa-tRNA-synt_IIb"/>
</dbReference>
<dbReference type="EC" id="6.1.1.3" evidence="13"/>
<keyword evidence="5 13" id="KW-0479">Metal-binding</keyword>
<name>A0A3E2BQN3_9BACT</name>
<proteinExistence type="inferred from homology"/>
<comment type="similarity">
    <text evidence="1 13">Belongs to the class-II aminoacyl-tRNA synthetase family.</text>
</comment>
<dbReference type="PRINTS" id="PR01047">
    <property type="entry name" value="TRNASYNTHTHR"/>
</dbReference>
<dbReference type="GO" id="GO:0000049">
    <property type="term" value="F:tRNA binding"/>
    <property type="evidence" value="ECO:0007669"/>
    <property type="project" value="UniProtKB-KW"/>
</dbReference>
<keyword evidence="2 13" id="KW-0963">Cytoplasm</keyword>
<dbReference type="GO" id="GO:0046872">
    <property type="term" value="F:metal ion binding"/>
    <property type="evidence" value="ECO:0007669"/>
    <property type="project" value="UniProtKB-KW"/>
</dbReference>
<keyword evidence="3 13" id="KW-0820">tRNA-binding</keyword>
<dbReference type="PANTHER" id="PTHR11451">
    <property type="entry name" value="THREONINE-TRNA LIGASE"/>
    <property type="match status" value="1"/>
</dbReference>
<dbReference type="InterPro" id="IPR045864">
    <property type="entry name" value="aa-tRNA-synth_II/BPL/LPL"/>
</dbReference>
<dbReference type="GO" id="GO:0005737">
    <property type="term" value="C:cytoplasm"/>
    <property type="evidence" value="ECO:0007669"/>
    <property type="project" value="UniProtKB-SubCell"/>
</dbReference>
<evidence type="ECO:0000256" key="2">
    <source>
        <dbReference type="ARBA" id="ARBA00022490"/>
    </source>
</evidence>
<keyword evidence="4 13" id="KW-0436">Ligase</keyword>
<evidence type="ECO:0000256" key="12">
    <source>
        <dbReference type="ARBA" id="ARBA00049515"/>
    </source>
</evidence>
<gene>
    <name evidence="13" type="primary">thrS</name>
    <name evidence="15" type="ORF">OP8BY_0888</name>
</gene>
<feature type="binding site" evidence="13">
    <location>
        <position position="384"/>
    </location>
    <ligand>
        <name>Zn(2+)</name>
        <dbReference type="ChEBI" id="CHEBI:29105"/>
        <note>catalytic</note>
    </ligand>
</feature>
<evidence type="ECO:0000256" key="6">
    <source>
        <dbReference type="ARBA" id="ARBA00022741"/>
    </source>
</evidence>
<dbReference type="AlphaFoldDB" id="A0A3E2BQN3"/>
<feature type="binding site" evidence="13">
    <location>
        <position position="333"/>
    </location>
    <ligand>
        <name>Zn(2+)</name>
        <dbReference type="ChEBI" id="CHEBI:29105"/>
        <note>catalytic</note>
    </ligand>
</feature>
<evidence type="ECO:0000256" key="11">
    <source>
        <dbReference type="ARBA" id="ARBA00023146"/>
    </source>
</evidence>
<dbReference type="GO" id="GO:0006435">
    <property type="term" value="P:threonyl-tRNA aminoacylation"/>
    <property type="evidence" value="ECO:0007669"/>
    <property type="project" value="UniProtKB-UniRule"/>
</dbReference>
<evidence type="ECO:0000256" key="1">
    <source>
        <dbReference type="ARBA" id="ARBA00008226"/>
    </source>
</evidence>
<keyword evidence="11 13" id="KW-0030">Aminoacyl-tRNA synthetase</keyword>
<keyword evidence="10 13" id="KW-0648">Protein biosynthesis</keyword>
<dbReference type="SUPFAM" id="SSF52954">
    <property type="entry name" value="Class II aaRS ABD-related"/>
    <property type="match status" value="1"/>
</dbReference>
<dbReference type="InterPro" id="IPR012947">
    <property type="entry name" value="tRNA_SAD"/>
</dbReference>
<dbReference type="Pfam" id="PF03129">
    <property type="entry name" value="HGTP_anticodon"/>
    <property type="match status" value="1"/>
</dbReference>
<organism evidence="15 16">
    <name type="scientific">Candidatus Saccharicenans subterraneus</name>
    <dbReference type="NCBI Taxonomy" id="2508984"/>
    <lineage>
        <taxon>Bacteria</taxon>
        <taxon>Candidatus Aminicenantota</taxon>
        <taxon>Candidatus Aminicenantia</taxon>
        <taxon>Candidatus Aminicenantales</taxon>
        <taxon>Candidatus Saccharicenantaceae</taxon>
        <taxon>Candidatus Saccharicenans</taxon>
    </lineage>
</organism>
<dbReference type="InterPro" id="IPR036621">
    <property type="entry name" value="Anticodon-bd_dom_sf"/>
</dbReference>
<dbReference type="GO" id="GO:0004829">
    <property type="term" value="F:threonine-tRNA ligase activity"/>
    <property type="evidence" value="ECO:0007669"/>
    <property type="project" value="UniProtKB-UniRule"/>
</dbReference>
<comment type="cofactor">
    <cofactor evidence="13">
        <name>Zn(2+)</name>
        <dbReference type="ChEBI" id="CHEBI:29105"/>
    </cofactor>
    <text evidence="13">Binds 1 zinc ion per subunit.</text>
</comment>
<dbReference type="NCBIfam" id="TIGR00418">
    <property type="entry name" value="thrS"/>
    <property type="match status" value="1"/>
</dbReference>
<protein>
    <recommendedName>
        <fullName evidence="13">Threonine--tRNA ligase</fullName>
        <ecNumber evidence="13">6.1.1.3</ecNumber>
    </recommendedName>
    <alternativeName>
        <fullName evidence="13">Threonyl-tRNA synthetase</fullName>
        <shortName evidence="13">ThrRS</shortName>
    </alternativeName>
</protein>
<evidence type="ECO:0000313" key="16">
    <source>
        <dbReference type="Proteomes" id="UP000257323"/>
    </source>
</evidence>
<evidence type="ECO:0000256" key="5">
    <source>
        <dbReference type="ARBA" id="ARBA00022723"/>
    </source>
</evidence>
<keyword evidence="9 13" id="KW-0694">RNA-binding</keyword>
<evidence type="ECO:0000256" key="8">
    <source>
        <dbReference type="ARBA" id="ARBA00022840"/>
    </source>
</evidence>
<evidence type="ECO:0000313" key="15">
    <source>
        <dbReference type="EMBL" id="RFT16946.1"/>
    </source>
</evidence>
<evidence type="ECO:0000256" key="3">
    <source>
        <dbReference type="ARBA" id="ARBA00022555"/>
    </source>
</evidence>
<dbReference type="InterPro" id="IPR047246">
    <property type="entry name" value="ThrRS_anticodon"/>
</dbReference>
<accession>A0A3E2BQN3</accession>
<dbReference type="CDD" id="cd00771">
    <property type="entry name" value="ThrRS_core"/>
    <property type="match status" value="1"/>
</dbReference>
<evidence type="ECO:0000256" key="10">
    <source>
        <dbReference type="ARBA" id="ARBA00022917"/>
    </source>
</evidence>
<evidence type="ECO:0000256" key="9">
    <source>
        <dbReference type="ARBA" id="ARBA00022884"/>
    </source>
</evidence>
<comment type="subunit">
    <text evidence="13">Homodimer.</text>
</comment>
<dbReference type="SUPFAM" id="SSF55681">
    <property type="entry name" value="Class II aaRS and biotin synthetases"/>
    <property type="match status" value="1"/>
</dbReference>
<dbReference type="InterPro" id="IPR018163">
    <property type="entry name" value="Thr/Ala-tRNA-synth_IIc_edit"/>
</dbReference>
<dbReference type="InterPro" id="IPR004154">
    <property type="entry name" value="Anticodon-bd"/>
</dbReference>
<evidence type="ECO:0000259" key="14">
    <source>
        <dbReference type="PROSITE" id="PS50862"/>
    </source>
</evidence>
<sequence>MEDLIRIKVEESIFFIKRGTPLSELLSELPVAEKPLLFRSDGQLLDLSYPADREREISLVYSSDPEALEVLRHSAAHLLAHAVTDLFPGIQVGVGPAIENGFYYDFLRDTPFTPEDLEAIERRMREIVELDQPVRRLVLSKEEAIKIFRDRGQTLKVELIQEKGGDQVSCYQQGDFMDFCLGPHLPSTGHIRHFKLLSVSGAYWKGDERGPQMQRVYGTAFFSQKELEDYLNFLEEAKKRDHRHLGQELDLYGTSEDLGGGLVIWHPKGAIIRHLIEAFWKEEHLKDGYDFIYSPHIAKLDLWKRSGHTEFYEAMFPPLEFEGFKYQLKPMNCPFHIIAYKSRQRSYRELPLRWAELGTVYRYERSGVLHGLCRVRGFTQDDAHIFCRGDQLEDEIKRVIRLAIKLLSAFGFKDYGIYLATRPDKYVGRLEDWDKAEKALEEALKHAGLPYQIDEGEGVFYGPKIDIKIKDAIGRLWQCTTVQLDFNLAERFELSYVGEDGNFHRPFLIHRALLGSMERFFGVLIEHYKGSFPLWLAPVQLVILPIADRHEAYARELQETFRAEGFRVQVDDSREKVNKKIRQAELQKIPLMAIVGDKEVSNGNLSLRIHGQGDRGQIPVADLMTRLKDLVNHKSLEINI</sequence>
<dbReference type="Gene3D" id="3.30.980.10">
    <property type="entry name" value="Threonyl-trna Synthetase, Chain A, domain 2"/>
    <property type="match status" value="1"/>
</dbReference>
<comment type="subcellular location">
    <subcellularLocation>
        <location evidence="13">Cytoplasm</location>
    </subcellularLocation>
</comment>
<dbReference type="Gene3D" id="3.40.50.800">
    <property type="entry name" value="Anticodon-binding domain"/>
    <property type="match status" value="1"/>
</dbReference>
<evidence type="ECO:0000256" key="13">
    <source>
        <dbReference type="HAMAP-Rule" id="MF_00184"/>
    </source>
</evidence>
<keyword evidence="6 13" id="KW-0547">Nucleotide-binding</keyword>
<comment type="caution">
    <text evidence="15">The sequence shown here is derived from an EMBL/GenBank/DDBJ whole genome shotgun (WGS) entry which is preliminary data.</text>
</comment>
<dbReference type="PROSITE" id="PS50862">
    <property type="entry name" value="AA_TRNA_LIGASE_II"/>
    <property type="match status" value="1"/>
</dbReference>
<keyword evidence="7 13" id="KW-0862">Zinc</keyword>
<dbReference type="Proteomes" id="UP000257323">
    <property type="component" value="Unassembled WGS sequence"/>
</dbReference>
<dbReference type="EMBL" id="QUAH01000001">
    <property type="protein sequence ID" value="RFT16946.1"/>
    <property type="molecule type" value="Genomic_DNA"/>
</dbReference>
<evidence type="ECO:0000256" key="4">
    <source>
        <dbReference type="ARBA" id="ARBA00022598"/>
    </source>
</evidence>
<feature type="domain" description="Aminoacyl-transfer RNA synthetases class-II family profile" evidence="14">
    <location>
        <begin position="229"/>
        <end position="533"/>
    </location>
</feature>
<dbReference type="Pfam" id="PF07973">
    <property type="entry name" value="tRNA_SAD"/>
    <property type="match status" value="1"/>
</dbReference>
<dbReference type="InterPro" id="IPR033728">
    <property type="entry name" value="ThrRS_core"/>
</dbReference>
<dbReference type="HAMAP" id="MF_00184">
    <property type="entry name" value="Thr_tRNA_synth"/>
    <property type="match status" value="1"/>
</dbReference>
<dbReference type="InterPro" id="IPR002320">
    <property type="entry name" value="Thr-tRNA-ligase_IIa"/>
</dbReference>
<dbReference type="FunFam" id="3.30.930.10:FF:000002">
    <property type="entry name" value="Threonine--tRNA ligase"/>
    <property type="match status" value="1"/>
</dbReference>
<dbReference type="Gene3D" id="3.30.54.20">
    <property type="match status" value="1"/>
</dbReference>
<dbReference type="Gene3D" id="3.30.930.10">
    <property type="entry name" value="Bira Bifunctional Protein, Domain 2"/>
    <property type="match status" value="1"/>
</dbReference>
<dbReference type="PANTHER" id="PTHR11451:SF44">
    <property type="entry name" value="THREONINE--TRNA LIGASE, CHLOROPLASTIC_MITOCHONDRIAL 2"/>
    <property type="match status" value="1"/>
</dbReference>
<dbReference type="SUPFAM" id="SSF55186">
    <property type="entry name" value="ThrRS/AlaRS common domain"/>
    <property type="match status" value="1"/>
</dbReference>
<dbReference type="GO" id="GO:0005524">
    <property type="term" value="F:ATP binding"/>
    <property type="evidence" value="ECO:0007669"/>
    <property type="project" value="UniProtKB-UniRule"/>
</dbReference>
<comment type="catalytic activity">
    <reaction evidence="12 13">
        <text>tRNA(Thr) + L-threonine + ATP = L-threonyl-tRNA(Thr) + AMP + diphosphate + H(+)</text>
        <dbReference type="Rhea" id="RHEA:24624"/>
        <dbReference type="Rhea" id="RHEA-COMP:9670"/>
        <dbReference type="Rhea" id="RHEA-COMP:9704"/>
        <dbReference type="ChEBI" id="CHEBI:15378"/>
        <dbReference type="ChEBI" id="CHEBI:30616"/>
        <dbReference type="ChEBI" id="CHEBI:33019"/>
        <dbReference type="ChEBI" id="CHEBI:57926"/>
        <dbReference type="ChEBI" id="CHEBI:78442"/>
        <dbReference type="ChEBI" id="CHEBI:78534"/>
        <dbReference type="ChEBI" id="CHEBI:456215"/>
        <dbReference type="EC" id="6.1.1.3"/>
    </reaction>
</comment>
<dbReference type="FunFam" id="3.40.50.800:FF:000001">
    <property type="entry name" value="Threonine--tRNA ligase"/>
    <property type="match status" value="1"/>
</dbReference>
<dbReference type="InterPro" id="IPR006195">
    <property type="entry name" value="aa-tRNA-synth_II"/>
</dbReference>
<dbReference type="Pfam" id="PF00587">
    <property type="entry name" value="tRNA-synt_2b"/>
    <property type="match status" value="1"/>
</dbReference>
<feature type="binding site" evidence="13">
    <location>
        <position position="510"/>
    </location>
    <ligand>
        <name>Zn(2+)</name>
        <dbReference type="ChEBI" id="CHEBI:29105"/>
        <note>catalytic</note>
    </ligand>
</feature>
<comment type="caution">
    <text evidence="13">Lacks conserved residue(s) required for the propagation of feature annotation.</text>
</comment>
<dbReference type="CDD" id="cd00860">
    <property type="entry name" value="ThrRS_anticodon"/>
    <property type="match status" value="1"/>
</dbReference>
<dbReference type="SMART" id="SM00863">
    <property type="entry name" value="tRNA_SAD"/>
    <property type="match status" value="1"/>
</dbReference>
<dbReference type="FunFam" id="3.30.980.10:FF:000005">
    <property type="entry name" value="Threonyl-tRNA synthetase, mitochondrial"/>
    <property type="match status" value="1"/>
</dbReference>
<keyword evidence="8 13" id="KW-0067">ATP-binding</keyword>
<evidence type="ECO:0000256" key="7">
    <source>
        <dbReference type="ARBA" id="ARBA00022833"/>
    </source>
</evidence>
<reference evidence="15 16" key="1">
    <citation type="submission" date="2018-08" db="EMBL/GenBank/DDBJ databases">
        <title>Genome analysis of the thermophilic bacterium of the candidate phylum Aminicenantes from deep subsurface aquifer revealed its physiology and ecological role.</title>
        <authorList>
            <person name="Kadnikov V.V."/>
            <person name="Mardanov A.V."/>
            <person name="Beletsky A.V."/>
            <person name="Karnachuk O.V."/>
            <person name="Ravin N.V."/>
        </authorList>
    </citation>
    <scope>NUCLEOTIDE SEQUENCE [LARGE SCALE GENOMIC DNA]</scope>
    <source>
        <strain evidence="15">BY38</strain>
    </source>
</reference>